<feature type="transmembrane region" description="Helical" evidence="1">
    <location>
        <begin position="66"/>
        <end position="84"/>
    </location>
</feature>
<dbReference type="InterPro" id="IPR010721">
    <property type="entry name" value="UstE-like"/>
</dbReference>
<dbReference type="Pfam" id="PF06966">
    <property type="entry name" value="DUF1295"/>
    <property type="match status" value="1"/>
</dbReference>
<gene>
    <name evidence="2" type="ORF">G6F51_003018</name>
</gene>
<proteinExistence type="predicted"/>
<feature type="transmembrane region" description="Helical" evidence="1">
    <location>
        <begin position="271"/>
        <end position="289"/>
    </location>
</feature>
<dbReference type="PANTHER" id="PTHR32251">
    <property type="entry name" value="3-OXO-5-ALPHA-STEROID 4-DEHYDROGENASE"/>
    <property type="match status" value="1"/>
</dbReference>
<evidence type="ECO:0000313" key="2">
    <source>
        <dbReference type="EMBL" id="KAG1549507.1"/>
    </source>
</evidence>
<organism evidence="2 3">
    <name type="scientific">Rhizopus oryzae</name>
    <name type="common">Mucormycosis agent</name>
    <name type="synonym">Rhizopus arrhizus var. delemar</name>
    <dbReference type="NCBI Taxonomy" id="64495"/>
    <lineage>
        <taxon>Eukaryota</taxon>
        <taxon>Fungi</taxon>
        <taxon>Fungi incertae sedis</taxon>
        <taxon>Mucoromycota</taxon>
        <taxon>Mucoromycotina</taxon>
        <taxon>Mucoromycetes</taxon>
        <taxon>Mucorales</taxon>
        <taxon>Mucorineae</taxon>
        <taxon>Rhizopodaceae</taxon>
        <taxon>Rhizopus</taxon>
    </lineage>
</organism>
<keyword evidence="1" id="KW-0472">Membrane</keyword>
<dbReference type="PANTHER" id="PTHR32251:SF23">
    <property type="entry name" value="3-OXO-5-ALPHA-STEROID 4-DEHYDROGENASE (DUF1295)"/>
    <property type="match status" value="1"/>
</dbReference>
<name>A0A9P6YJF2_RHIOR</name>
<protein>
    <recommendedName>
        <fullName evidence="4">Steroid 5-alpha reductase C-terminal domain-containing protein</fullName>
    </recommendedName>
</protein>
<sequence length="363" mass="41735">MNYETVVTWLTENDTHFPFNATWEHVKSIMQNAIKELWNTNITSIVYKIINNPHILCEYYKNYDSFVIASFLSTILAIIHYISSEITHDYSQVDRAWSLLPVIYAWHFTIHDYLSNGMLNVRLVAASIIISLWGARLTYNFARKGGYYSSGQDYRYPYLLEKVGPVLMAILNITFIATVQNFLLLLLASPLYIVSQVSNKTSCLSTFDWIIIATHLSLLFIEAVADEQQYAFQTAKHALLEYLQPSQLKDDFKNGFLWHSGLFQYSRHPNFFAEMAMWWVIYFFSVSAIQEAIGLNGLSTFFNWTIAGPAALTAVIYSSTKLTESISSGKYPNYSVYQKNVNKFLPWFPSKDQTSTKPSSKKD</sequence>
<keyword evidence="1" id="KW-1133">Transmembrane helix</keyword>
<accession>A0A9P6YJF2</accession>
<comment type="caution">
    <text evidence="2">The sequence shown here is derived from an EMBL/GenBank/DDBJ whole genome shotgun (WGS) entry which is preliminary data.</text>
</comment>
<feature type="transmembrane region" description="Helical" evidence="1">
    <location>
        <begin position="163"/>
        <end position="187"/>
    </location>
</feature>
<evidence type="ECO:0008006" key="4">
    <source>
        <dbReference type="Google" id="ProtNLM"/>
    </source>
</evidence>
<keyword evidence="1" id="KW-0812">Transmembrane</keyword>
<dbReference type="Gene3D" id="1.20.120.1630">
    <property type="match status" value="1"/>
</dbReference>
<dbReference type="OrthoDB" id="201504at2759"/>
<evidence type="ECO:0000256" key="1">
    <source>
        <dbReference type="SAM" id="Phobius"/>
    </source>
</evidence>
<dbReference type="Proteomes" id="UP000717996">
    <property type="component" value="Unassembled WGS sequence"/>
</dbReference>
<evidence type="ECO:0000313" key="3">
    <source>
        <dbReference type="Proteomes" id="UP000717996"/>
    </source>
</evidence>
<reference evidence="2" key="1">
    <citation type="journal article" date="2020" name="Microb. Genom.">
        <title>Genetic diversity of clinical and environmental Mucorales isolates obtained from an investigation of mucormycosis cases among solid organ transplant recipients.</title>
        <authorList>
            <person name="Nguyen M.H."/>
            <person name="Kaul D."/>
            <person name="Muto C."/>
            <person name="Cheng S.J."/>
            <person name="Richter R.A."/>
            <person name="Bruno V.M."/>
            <person name="Liu G."/>
            <person name="Beyhan S."/>
            <person name="Sundermann A.J."/>
            <person name="Mounaud S."/>
            <person name="Pasculle A.W."/>
            <person name="Nierman W.C."/>
            <person name="Driscoll E."/>
            <person name="Cumbie R."/>
            <person name="Clancy C.J."/>
            <person name="Dupont C.L."/>
        </authorList>
    </citation>
    <scope>NUCLEOTIDE SEQUENCE</scope>
    <source>
        <strain evidence="2">GL16</strain>
    </source>
</reference>
<dbReference type="EMBL" id="JAANIT010000279">
    <property type="protein sequence ID" value="KAG1549507.1"/>
    <property type="molecule type" value="Genomic_DNA"/>
</dbReference>
<feature type="transmembrane region" description="Helical" evidence="1">
    <location>
        <begin position="120"/>
        <end position="142"/>
    </location>
</feature>
<dbReference type="AlphaFoldDB" id="A0A9P6YJF2"/>
<dbReference type="GO" id="GO:0016020">
    <property type="term" value="C:membrane"/>
    <property type="evidence" value="ECO:0007669"/>
    <property type="project" value="TreeGrafter"/>
</dbReference>